<dbReference type="InterPro" id="IPR027417">
    <property type="entry name" value="P-loop_NTPase"/>
</dbReference>
<reference evidence="2 3" key="1">
    <citation type="submission" date="2018-02" db="EMBL/GenBank/DDBJ databases">
        <authorList>
            <person name="Cohen D.B."/>
            <person name="Kent A.D."/>
        </authorList>
    </citation>
    <scope>NUCLEOTIDE SEQUENCE [LARGE SCALE GENOMIC DNA]</scope>
    <source>
        <strain evidence="2 3">ULC007</strain>
    </source>
</reference>
<organism evidence="2 3">
    <name type="scientific">Phormidesmis priestleyi ULC007</name>
    <dbReference type="NCBI Taxonomy" id="1920490"/>
    <lineage>
        <taxon>Bacteria</taxon>
        <taxon>Bacillati</taxon>
        <taxon>Cyanobacteriota</taxon>
        <taxon>Cyanophyceae</taxon>
        <taxon>Leptolyngbyales</taxon>
        <taxon>Leptolyngbyaceae</taxon>
        <taxon>Phormidesmis</taxon>
    </lineage>
</organism>
<evidence type="ECO:0000313" key="2">
    <source>
        <dbReference type="EMBL" id="PSB19762.1"/>
    </source>
</evidence>
<dbReference type="PROSITE" id="PS50005">
    <property type="entry name" value="TPR"/>
    <property type="match status" value="2"/>
</dbReference>
<dbReference type="InterPro" id="IPR011990">
    <property type="entry name" value="TPR-like_helical_dom_sf"/>
</dbReference>
<dbReference type="OrthoDB" id="478265at2"/>
<dbReference type="SMART" id="SM00028">
    <property type="entry name" value="TPR"/>
    <property type="match status" value="2"/>
</dbReference>
<dbReference type="STRING" id="1920490.GCA_001895925_00078"/>
<dbReference type="InterPro" id="IPR019734">
    <property type="entry name" value="TPR_rpt"/>
</dbReference>
<dbReference type="EMBL" id="PVWG01000009">
    <property type="protein sequence ID" value="PSB19762.1"/>
    <property type="molecule type" value="Genomic_DNA"/>
</dbReference>
<dbReference type="PANTHER" id="PTHR34301:SF8">
    <property type="entry name" value="ATPASE DOMAIN-CONTAINING PROTEIN"/>
    <property type="match status" value="1"/>
</dbReference>
<accession>A0A2T1DGZ3</accession>
<dbReference type="AlphaFoldDB" id="A0A2T1DGZ3"/>
<reference evidence="2 3" key="2">
    <citation type="submission" date="2018-03" db="EMBL/GenBank/DDBJ databases">
        <title>The ancient ancestry and fast evolution of plastids.</title>
        <authorList>
            <person name="Moore K.R."/>
            <person name="Magnabosco C."/>
            <person name="Momper L."/>
            <person name="Gold D.A."/>
            <person name="Bosak T."/>
            <person name="Fournier G.P."/>
        </authorList>
    </citation>
    <scope>NUCLEOTIDE SEQUENCE [LARGE SCALE GENOMIC DNA]</scope>
    <source>
        <strain evidence="2 3">ULC007</strain>
    </source>
</reference>
<protein>
    <submittedName>
        <fullName evidence="2">ATP-binding protein</fullName>
    </submittedName>
</protein>
<dbReference type="PANTHER" id="PTHR34301">
    <property type="entry name" value="DNA-BINDING PROTEIN-RELATED"/>
    <property type="match status" value="1"/>
</dbReference>
<sequence>MRFPIARRNPYIIGRPITEPNLFFGRESLFRFVEDSLYKGSQVILLHGQRRIGKSSVLAQIPNFVDLEQFAFVPLSLEGDSQKPLGEVLHELARDSLEHFSLMDAIALPSIAELEADPRTFVDRFLLQLRQALNVQNLVLLLDEFDAFYSLKVAAGHLFQYLQSEVYHHPDLYIIPVVGRQLNDLPELVSLFREAPNQEVGLLDRRSAERLITKPAEGLLDYSQDAIDAILELSAGHPYFTQVVCFAVFSHAREENRWQVTRADVDSIVEKALELGEGGLAWFWDGLPIPERVVFAAAAEVPETKLIADQADDASILSFTQEEPLALLRDLGVSLTPPLHDAVFHLSDWKFLQPVGSNRPTGTSIPPRIATFRVTIELVRRWLVRRHALQHEIWELERLDPEIDHLYQEIKKARPFGVTLSIISRLSPILAANPNHFGALFDLAECVMEIRNFSQAVKYYDRAYRVDPVRAKDGFLQALWEYGEELGDEGHLEEAKAALKQALEIAPDNPEIYELLEKIYKEEKYSGYFKTVFPPSLNPVSDRDFPSEAVSEIVLESDLTNLQNKFSDVWKLVEDNAPSEVKDRALERLEELKEIFTTQELNLTTMAYVRQWFEKNLPAPLYEAVSRFLEEIISKASNVN</sequence>
<dbReference type="SUPFAM" id="SSF48452">
    <property type="entry name" value="TPR-like"/>
    <property type="match status" value="1"/>
</dbReference>
<dbReference type="RefSeq" id="WP_073071577.1">
    <property type="nucleotide sequence ID" value="NZ_MPPI01000012.1"/>
</dbReference>
<evidence type="ECO:0000313" key="3">
    <source>
        <dbReference type="Proteomes" id="UP000238634"/>
    </source>
</evidence>
<comment type="caution">
    <text evidence="2">The sequence shown here is derived from an EMBL/GenBank/DDBJ whole genome shotgun (WGS) entry which is preliminary data.</text>
</comment>
<dbReference type="Proteomes" id="UP000238634">
    <property type="component" value="Unassembled WGS sequence"/>
</dbReference>
<keyword evidence="3" id="KW-1185">Reference proteome</keyword>
<keyword evidence="2" id="KW-0547">Nucleotide-binding</keyword>
<keyword evidence="2" id="KW-0067">ATP-binding</keyword>
<dbReference type="Gene3D" id="1.25.40.10">
    <property type="entry name" value="Tetratricopeptide repeat domain"/>
    <property type="match status" value="1"/>
</dbReference>
<evidence type="ECO:0000256" key="1">
    <source>
        <dbReference type="PROSITE-ProRule" id="PRU00339"/>
    </source>
</evidence>
<proteinExistence type="predicted"/>
<dbReference type="SUPFAM" id="SSF52540">
    <property type="entry name" value="P-loop containing nucleoside triphosphate hydrolases"/>
    <property type="match status" value="1"/>
</dbReference>
<dbReference type="Gene3D" id="3.40.50.300">
    <property type="entry name" value="P-loop containing nucleotide triphosphate hydrolases"/>
    <property type="match status" value="1"/>
</dbReference>
<feature type="repeat" description="TPR" evidence="1">
    <location>
        <begin position="437"/>
        <end position="470"/>
    </location>
</feature>
<feature type="repeat" description="TPR" evidence="1">
    <location>
        <begin position="476"/>
        <end position="509"/>
    </location>
</feature>
<name>A0A2T1DGZ3_9CYAN</name>
<gene>
    <name evidence="2" type="ORF">C7B65_10775</name>
</gene>
<keyword evidence="1" id="KW-0802">TPR repeat</keyword>
<dbReference type="Pfam" id="PF13181">
    <property type="entry name" value="TPR_8"/>
    <property type="match status" value="1"/>
</dbReference>
<dbReference type="GO" id="GO:0005524">
    <property type="term" value="F:ATP binding"/>
    <property type="evidence" value="ECO:0007669"/>
    <property type="project" value="UniProtKB-KW"/>
</dbReference>